<dbReference type="InterPro" id="IPR050628">
    <property type="entry name" value="SNF2_RAD54_helicase_TF"/>
</dbReference>
<keyword evidence="3" id="KW-0378">Hydrolase</keyword>
<keyword evidence="6" id="KW-0479">Metal-binding</keyword>
<feature type="region of interest" description="Disordered" evidence="7">
    <location>
        <begin position="737"/>
        <end position="773"/>
    </location>
</feature>
<dbReference type="GO" id="GO:0004386">
    <property type="term" value="F:helicase activity"/>
    <property type="evidence" value="ECO:0007669"/>
    <property type="project" value="UniProtKB-KW"/>
</dbReference>
<evidence type="ECO:0000256" key="6">
    <source>
        <dbReference type="PROSITE-ProRule" id="PRU00175"/>
    </source>
</evidence>
<dbReference type="STRING" id="686832.A0A0C2XWE7"/>
<dbReference type="InterPro" id="IPR014001">
    <property type="entry name" value="Helicase_ATP-bd"/>
</dbReference>
<feature type="domain" description="RING-type" evidence="8">
    <location>
        <begin position="550"/>
        <end position="620"/>
    </location>
</feature>
<evidence type="ECO:0000259" key="10">
    <source>
        <dbReference type="PROSITE" id="PS51194"/>
    </source>
</evidence>
<evidence type="ECO:0000259" key="9">
    <source>
        <dbReference type="PROSITE" id="PS51192"/>
    </source>
</evidence>
<dbReference type="CDD" id="cd18008">
    <property type="entry name" value="DEXDc_SHPRH-like"/>
    <property type="match status" value="1"/>
</dbReference>
<feature type="domain" description="Helicase ATP-binding" evidence="9">
    <location>
        <begin position="190"/>
        <end position="371"/>
    </location>
</feature>
<reference evidence="12" key="2">
    <citation type="submission" date="2015-01" db="EMBL/GenBank/DDBJ databases">
        <title>Evolutionary Origins and Diversification of the Mycorrhizal Mutualists.</title>
        <authorList>
            <consortium name="DOE Joint Genome Institute"/>
            <consortium name="Mycorrhizal Genomics Consortium"/>
            <person name="Kohler A."/>
            <person name="Kuo A."/>
            <person name="Nagy L.G."/>
            <person name="Floudas D."/>
            <person name="Copeland A."/>
            <person name="Barry K.W."/>
            <person name="Cichocki N."/>
            <person name="Veneault-Fourrey C."/>
            <person name="LaButti K."/>
            <person name="Lindquist E.A."/>
            <person name="Lipzen A."/>
            <person name="Lundell T."/>
            <person name="Morin E."/>
            <person name="Murat C."/>
            <person name="Riley R."/>
            <person name="Ohm R."/>
            <person name="Sun H."/>
            <person name="Tunlid A."/>
            <person name="Henrissat B."/>
            <person name="Grigoriev I.V."/>
            <person name="Hibbett D.S."/>
            <person name="Martin F."/>
        </authorList>
    </citation>
    <scope>NUCLEOTIDE SEQUENCE [LARGE SCALE GENOMIC DNA]</scope>
    <source>
        <strain evidence="12">h7</strain>
    </source>
</reference>
<feature type="compositionally biased region" description="Acidic residues" evidence="7">
    <location>
        <begin position="679"/>
        <end position="688"/>
    </location>
</feature>
<feature type="region of interest" description="Disordered" evidence="7">
    <location>
        <begin position="649"/>
        <end position="688"/>
    </location>
</feature>
<dbReference type="SMART" id="SM00487">
    <property type="entry name" value="DEXDc"/>
    <property type="match status" value="1"/>
</dbReference>
<dbReference type="PROSITE" id="PS50089">
    <property type="entry name" value="ZF_RING_2"/>
    <property type="match status" value="1"/>
</dbReference>
<dbReference type="GO" id="GO:0005737">
    <property type="term" value="C:cytoplasm"/>
    <property type="evidence" value="ECO:0007669"/>
    <property type="project" value="TreeGrafter"/>
</dbReference>
<dbReference type="AlphaFoldDB" id="A0A0C2XWE7"/>
<dbReference type="InterPro" id="IPR001650">
    <property type="entry name" value="Helicase_C-like"/>
</dbReference>
<dbReference type="InterPro" id="IPR049730">
    <property type="entry name" value="SNF2/RAD54-like_C"/>
</dbReference>
<dbReference type="GO" id="GO:0008094">
    <property type="term" value="F:ATP-dependent activity, acting on DNA"/>
    <property type="evidence" value="ECO:0007669"/>
    <property type="project" value="TreeGrafter"/>
</dbReference>
<dbReference type="Pfam" id="PF00176">
    <property type="entry name" value="SNF2-rel_dom"/>
    <property type="match status" value="1"/>
</dbReference>
<dbReference type="SMART" id="SM00184">
    <property type="entry name" value="RING"/>
    <property type="match status" value="1"/>
</dbReference>
<proteinExistence type="inferred from homology"/>
<evidence type="ECO:0000313" key="12">
    <source>
        <dbReference type="Proteomes" id="UP000053424"/>
    </source>
</evidence>
<dbReference type="InterPro" id="IPR001841">
    <property type="entry name" value="Znf_RING"/>
</dbReference>
<keyword evidence="6" id="KW-0862">Zinc</keyword>
<keyword evidence="12" id="KW-1185">Reference proteome</keyword>
<reference evidence="11 12" key="1">
    <citation type="submission" date="2014-04" db="EMBL/GenBank/DDBJ databases">
        <authorList>
            <consortium name="DOE Joint Genome Institute"/>
            <person name="Kuo A."/>
            <person name="Gay G."/>
            <person name="Dore J."/>
            <person name="Kohler A."/>
            <person name="Nagy L.G."/>
            <person name="Floudas D."/>
            <person name="Copeland A."/>
            <person name="Barry K.W."/>
            <person name="Cichocki N."/>
            <person name="Veneault-Fourrey C."/>
            <person name="LaButti K."/>
            <person name="Lindquist E.A."/>
            <person name="Lipzen A."/>
            <person name="Lundell T."/>
            <person name="Morin E."/>
            <person name="Murat C."/>
            <person name="Sun H."/>
            <person name="Tunlid A."/>
            <person name="Henrissat B."/>
            <person name="Grigoriev I.V."/>
            <person name="Hibbett D.S."/>
            <person name="Martin F."/>
            <person name="Nordberg H.P."/>
            <person name="Cantor M.N."/>
            <person name="Hua S.X."/>
        </authorList>
    </citation>
    <scope>NUCLEOTIDE SEQUENCE [LARGE SCALE GENOMIC DNA]</scope>
    <source>
        <strain evidence="12">h7</strain>
    </source>
</reference>
<evidence type="ECO:0000313" key="11">
    <source>
        <dbReference type="EMBL" id="KIM41993.1"/>
    </source>
</evidence>
<accession>A0A0C2XWE7</accession>
<keyword evidence="5" id="KW-0067">ATP-binding</keyword>
<evidence type="ECO:0000256" key="1">
    <source>
        <dbReference type="ARBA" id="ARBA00007025"/>
    </source>
</evidence>
<dbReference type="InterPro" id="IPR000330">
    <property type="entry name" value="SNF2_N"/>
</dbReference>
<dbReference type="Gene3D" id="3.40.50.10810">
    <property type="entry name" value="Tandem AAA-ATPase domain"/>
    <property type="match status" value="1"/>
</dbReference>
<evidence type="ECO:0000256" key="4">
    <source>
        <dbReference type="ARBA" id="ARBA00022806"/>
    </source>
</evidence>
<protein>
    <submittedName>
        <fullName evidence="11">Uncharacterized protein</fullName>
    </submittedName>
</protein>
<dbReference type="PROSITE" id="PS51192">
    <property type="entry name" value="HELICASE_ATP_BIND_1"/>
    <property type="match status" value="1"/>
</dbReference>
<dbReference type="PANTHER" id="PTHR45626">
    <property type="entry name" value="TRANSCRIPTION TERMINATION FACTOR 2-RELATED"/>
    <property type="match status" value="1"/>
</dbReference>
<evidence type="ECO:0000259" key="8">
    <source>
        <dbReference type="PROSITE" id="PS50089"/>
    </source>
</evidence>
<dbReference type="GO" id="GO:0008270">
    <property type="term" value="F:zinc ion binding"/>
    <property type="evidence" value="ECO:0007669"/>
    <property type="project" value="UniProtKB-KW"/>
</dbReference>
<dbReference type="SUPFAM" id="SSF52540">
    <property type="entry name" value="P-loop containing nucleoside triphosphate hydrolases"/>
    <property type="match status" value="2"/>
</dbReference>
<dbReference type="CDD" id="cd18793">
    <property type="entry name" value="SF2_C_SNF"/>
    <property type="match status" value="1"/>
</dbReference>
<dbReference type="GO" id="GO:0005634">
    <property type="term" value="C:nucleus"/>
    <property type="evidence" value="ECO:0007669"/>
    <property type="project" value="TreeGrafter"/>
</dbReference>
<feature type="domain" description="Helicase C-terminal" evidence="10">
    <location>
        <begin position="798"/>
        <end position="954"/>
    </location>
</feature>
<dbReference type="SUPFAM" id="SSF57850">
    <property type="entry name" value="RING/U-box"/>
    <property type="match status" value="1"/>
</dbReference>
<dbReference type="Pfam" id="PF00271">
    <property type="entry name" value="Helicase_C"/>
    <property type="match status" value="1"/>
</dbReference>
<gene>
    <name evidence="11" type="ORF">M413DRAFT_71424</name>
</gene>
<dbReference type="InterPro" id="IPR027417">
    <property type="entry name" value="P-loop_NTPase"/>
</dbReference>
<dbReference type="GO" id="GO:0000724">
    <property type="term" value="P:double-strand break repair via homologous recombination"/>
    <property type="evidence" value="ECO:0007669"/>
    <property type="project" value="TreeGrafter"/>
</dbReference>
<dbReference type="OrthoDB" id="423559at2759"/>
<dbReference type="HOGENOM" id="CLU_000315_2_8_1"/>
<organism evidence="11 12">
    <name type="scientific">Hebeloma cylindrosporum</name>
    <dbReference type="NCBI Taxonomy" id="76867"/>
    <lineage>
        <taxon>Eukaryota</taxon>
        <taxon>Fungi</taxon>
        <taxon>Dikarya</taxon>
        <taxon>Basidiomycota</taxon>
        <taxon>Agaricomycotina</taxon>
        <taxon>Agaricomycetes</taxon>
        <taxon>Agaricomycetidae</taxon>
        <taxon>Agaricales</taxon>
        <taxon>Agaricineae</taxon>
        <taxon>Hymenogastraceae</taxon>
        <taxon>Hebeloma</taxon>
    </lineage>
</organism>
<dbReference type="Gene3D" id="3.30.40.10">
    <property type="entry name" value="Zinc/RING finger domain, C3HC4 (zinc finger)"/>
    <property type="match status" value="1"/>
</dbReference>
<dbReference type="SMART" id="SM00490">
    <property type="entry name" value="HELICc"/>
    <property type="match status" value="1"/>
</dbReference>
<dbReference type="GO" id="GO:0016787">
    <property type="term" value="F:hydrolase activity"/>
    <property type="evidence" value="ECO:0007669"/>
    <property type="project" value="UniProtKB-KW"/>
</dbReference>
<evidence type="ECO:0000256" key="2">
    <source>
        <dbReference type="ARBA" id="ARBA00022741"/>
    </source>
</evidence>
<dbReference type="Proteomes" id="UP000053424">
    <property type="component" value="Unassembled WGS sequence"/>
</dbReference>
<evidence type="ECO:0000256" key="7">
    <source>
        <dbReference type="SAM" id="MobiDB-lite"/>
    </source>
</evidence>
<dbReference type="GO" id="GO:0005524">
    <property type="term" value="F:ATP binding"/>
    <property type="evidence" value="ECO:0007669"/>
    <property type="project" value="UniProtKB-KW"/>
</dbReference>
<keyword evidence="6" id="KW-0863">Zinc-finger</keyword>
<dbReference type="InterPro" id="IPR038718">
    <property type="entry name" value="SNF2-like_sf"/>
</dbReference>
<keyword evidence="4" id="KW-0347">Helicase</keyword>
<dbReference type="Gene3D" id="3.40.50.300">
    <property type="entry name" value="P-loop containing nucleotide triphosphate hydrolases"/>
    <property type="match status" value="2"/>
</dbReference>
<dbReference type="PANTHER" id="PTHR45626:SF16">
    <property type="entry name" value="ATP-DEPENDENT HELICASE ULS1"/>
    <property type="match status" value="1"/>
</dbReference>
<comment type="similarity">
    <text evidence="1">Belongs to the SNF2/RAD54 helicase family.</text>
</comment>
<name>A0A0C2XWE7_HEBCY</name>
<dbReference type="PROSITE" id="PS51194">
    <property type="entry name" value="HELICASE_CTER"/>
    <property type="match status" value="1"/>
</dbReference>
<dbReference type="EMBL" id="KN831779">
    <property type="protein sequence ID" value="KIM41993.1"/>
    <property type="molecule type" value="Genomic_DNA"/>
</dbReference>
<sequence length="971" mass="108346">MAANASNKAISLLDALDQSFALPASPSSALPLEQSERSGTPLQRNLLQTPNLKHYFESGTSSSSKVRTLNDLRAAQKVQDSQRSDQDDDVADLLVNGLPSGPLKTAGPGGFRLNYDKETPLRQIDLGGPDQQQRIAEFVTKSIEGTSHHLSVREAMQKLGLKDNRDLLPGLEVRLLNHQAIGVAWLVMLEKERGQDRGGILADDMGLGKTVQMIATMAMNLPAHDDQSRTTLVVVPAALLQQWKDEIDTKTNNLFIVHVHHGKDKLKKLSEIKSKDVIVTSYQTFCQDFNVPAGTPPEEEAEWIEDNGGILSKARFYRVIADEAQFIRNRATRSSISLALVKAKYRWMLTGTPVTNTLADIYGLLRFGRFRPWNDWNDFNEHVAKMQYKDALLAGSRAQAILKPLLLRRPKYSTLEGKPLLQLPAKHIDIIKLQFTDEERQLYNVIEGRAKVQLNKFMRNGTLIKNHAFVLVMILRLRQVCCHPYLTLSLSEDFEDPSMVVGTKSDKELSRARKAMGAAWVNDITRRYLLRAALTPSDFDDESDEPAATCPNCKDLFMNDSGRILACGHEICFDCTLDLSNSPIAHNGIFGEGSEKENLAVEREFEAAVAKGYRPCPTCQKMMDLRSPEKVFKISAFMPSAEEIDDYIRSKRRANSSRQGIVKKEKARSPSPALSIPDELSDSDEEFPEVSQMFIKKPKVEAKQEQDVKMIDLTSAPKKSSNKYMKRKVIEDSDSDLEFVDEGTSQGKRRKSAGGVSSPVEGSSKGKGRAVDTAPSDAVIATWNRGDDDLEPSTKMLALLDYLKEWDVSGDKTICYSQWTSMLDLIETLLSRHGIRTLRFDGKMDRQSRDATLATFKQPGGPKVILISTKCGSVGLNLVSANRIVNMDLSWNYAAEAQAYDRCHRIGQEKEVHVKRLVVEDTIEDRMLQLQDVKTGLAEAALGEGTGAKLHKLSVKDIKYVSRSRSPRPPR</sequence>
<dbReference type="InterPro" id="IPR013083">
    <property type="entry name" value="Znf_RING/FYVE/PHD"/>
</dbReference>
<evidence type="ECO:0000256" key="3">
    <source>
        <dbReference type="ARBA" id="ARBA00022801"/>
    </source>
</evidence>
<keyword evidence="2" id="KW-0547">Nucleotide-binding</keyword>
<evidence type="ECO:0000256" key="5">
    <source>
        <dbReference type="ARBA" id="ARBA00022840"/>
    </source>
</evidence>